<name>A0A2P2QC84_RHIMU</name>
<sequence length="49" mass="5651">MYPKMKILYLQVTTRSTVYNTSQMSLACNSNIAQLGKSRSLLQTEFRSF</sequence>
<reference evidence="1" key="1">
    <citation type="submission" date="2018-02" db="EMBL/GenBank/DDBJ databases">
        <title>Rhizophora mucronata_Transcriptome.</title>
        <authorList>
            <person name="Meera S.P."/>
            <person name="Sreeshan A."/>
            <person name="Augustine A."/>
        </authorList>
    </citation>
    <scope>NUCLEOTIDE SEQUENCE</scope>
    <source>
        <tissue evidence="1">Leaf</tissue>
    </source>
</reference>
<protein>
    <submittedName>
        <fullName evidence="1">Uncharacterized protein</fullName>
    </submittedName>
</protein>
<proteinExistence type="predicted"/>
<accession>A0A2P2QC84</accession>
<dbReference type="PROSITE" id="PS51257">
    <property type="entry name" value="PROKAR_LIPOPROTEIN"/>
    <property type="match status" value="1"/>
</dbReference>
<organism evidence="1">
    <name type="scientific">Rhizophora mucronata</name>
    <name type="common">Asiatic mangrove</name>
    <dbReference type="NCBI Taxonomy" id="61149"/>
    <lineage>
        <taxon>Eukaryota</taxon>
        <taxon>Viridiplantae</taxon>
        <taxon>Streptophyta</taxon>
        <taxon>Embryophyta</taxon>
        <taxon>Tracheophyta</taxon>
        <taxon>Spermatophyta</taxon>
        <taxon>Magnoliopsida</taxon>
        <taxon>eudicotyledons</taxon>
        <taxon>Gunneridae</taxon>
        <taxon>Pentapetalae</taxon>
        <taxon>rosids</taxon>
        <taxon>fabids</taxon>
        <taxon>Malpighiales</taxon>
        <taxon>Rhizophoraceae</taxon>
        <taxon>Rhizophora</taxon>
    </lineage>
</organism>
<dbReference type="EMBL" id="GGEC01084043">
    <property type="protein sequence ID" value="MBX64527.1"/>
    <property type="molecule type" value="Transcribed_RNA"/>
</dbReference>
<dbReference type="AlphaFoldDB" id="A0A2P2QC84"/>
<evidence type="ECO:0000313" key="1">
    <source>
        <dbReference type="EMBL" id="MBX64527.1"/>
    </source>
</evidence>